<dbReference type="EMBL" id="LJZO01000009">
    <property type="protein sequence ID" value="ROW00202.1"/>
    <property type="molecule type" value="Genomic_DNA"/>
</dbReference>
<dbReference type="InterPro" id="IPR018200">
    <property type="entry name" value="USP_CS"/>
</dbReference>
<evidence type="ECO:0000256" key="4">
    <source>
        <dbReference type="ARBA" id="ARBA00022786"/>
    </source>
</evidence>
<feature type="compositionally biased region" description="Polar residues" evidence="7">
    <location>
        <begin position="818"/>
        <end position="831"/>
    </location>
</feature>
<keyword evidence="6" id="KW-0788">Thiol protease</keyword>
<feature type="region of interest" description="Disordered" evidence="7">
    <location>
        <begin position="700"/>
        <end position="744"/>
    </location>
</feature>
<dbReference type="InterPro" id="IPR044635">
    <property type="entry name" value="UBP14-like"/>
</dbReference>
<evidence type="ECO:0000256" key="3">
    <source>
        <dbReference type="ARBA" id="ARBA00022670"/>
    </source>
</evidence>
<feature type="region of interest" description="Disordered" evidence="7">
    <location>
        <begin position="1"/>
        <end position="35"/>
    </location>
</feature>
<evidence type="ECO:0000256" key="2">
    <source>
        <dbReference type="ARBA" id="ARBA00012759"/>
    </source>
</evidence>
<feature type="compositionally biased region" description="Polar residues" evidence="7">
    <location>
        <begin position="1124"/>
        <end position="1133"/>
    </location>
</feature>
<keyword evidence="4" id="KW-0833">Ubl conjugation pathway</keyword>
<dbReference type="GO" id="GO:0061136">
    <property type="term" value="P:regulation of proteasomal protein catabolic process"/>
    <property type="evidence" value="ECO:0007669"/>
    <property type="project" value="TreeGrafter"/>
</dbReference>
<dbReference type="PROSITE" id="PS00973">
    <property type="entry name" value="USP_2"/>
    <property type="match status" value="1"/>
</dbReference>
<evidence type="ECO:0000256" key="6">
    <source>
        <dbReference type="ARBA" id="ARBA00022807"/>
    </source>
</evidence>
<dbReference type="EC" id="3.4.19.12" evidence="2"/>
<comment type="catalytic activity">
    <reaction evidence="1">
        <text>Thiol-dependent hydrolysis of ester, thioester, amide, peptide and isopeptide bonds formed by the C-terminal Gly of ubiquitin (a 76-residue protein attached to proteins as an intracellular targeting signal).</text>
        <dbReference type="EC" id="3.4.19.12"/>
    </reaction>
</comment>
<feature type="compositionally biased region" description="Polar residues" evidence="7">
    <location>
        <begin position="1"/>
        <end position="13"/>
    </location>
</feature>
<dbReference type="GO" id="GO:0043161">
    <property type="term" value="P:proteasome-mediated ubiquitin-dependent protein catabolic process"/>
    <property type="evidence" value="ECO:0007669"/>
    <property type="project" value="InterPro"/>
</dbReference>
<dbReference type="STRING" id="252740.A0A423WA03"/>
<dbReference type="InterPro" id="IPR025305">
    <property type="entry name" value="UCH_repeat_domain"/>
</dbReference>
<sequence length="1278" mass="143344">MGDNSFGYQTRSQGPPPAYSTVDQTPEAYPQHKDLGRPGRLASKWIIDLLNGTLDCSKLACLQLNSSTPVPHNLYHVSSQSSAGFGDNTALTVCICRTCKKTFTVRFQCLGYACAKDYERMHHFVLGNVLDTPGLHTKYYPMEAQVQFDCSAVQCTMTVTVDVCDPRLEVRWEAHLTDRDAVQKRLQELMEADDGSRYEELTAQDRLEKLFPAFYLMQYIHDVVRSGPGAKEKKVAYRNKFFTVCFWDRFQELLEYLEFQTTEGDGDKSLVLPCLDDQAPAEFLPATRQAWFEILRAHLYFLVEDHLRADLLPPMELSIQPQSATFEFLEAVLDAKYSKSTWKHIGDLSPADFDLLGVNKDAHESMLWYACLCQGQTHPEDREKYFDALCRVTRNRENASAELRKYIEEEQLELAIVKSTREAQEDSDPLSRAYRAFDLPHSASEEMVILQFLHNLKAASAAERKKLRQDLSLIGRDRKSLDILQSAHSFEPEEAMEFLGLPVDADPAFIPIQVNANVNEDKNIDRLLVAGALKSLLAKKYNNGDHGDMEALATVLELEAREPWMSEGDSITVAPKPNSQTVGGTSVDTSLPVGLMNIRNTCYLNSILQYFNTVLPVRSVVLNWEDYKLEPTEENISTRRLGGTGVALDKPEAFLAAKFVEEMRSLFLEFQSSTASAIRPQQRLALAALKNADKLLKGKPAEPATTVMGPQPNPNASDKESAPPPPLPARPSPKPPNLPTEPTVTVNAISDHADTASNVSSATLVDQKDEDANHTYVTISETSEDKPIPQVVPAKERVALDDDDKAKAPGSEEATSERLASQEQSAPSDSAANRGATDANTTTAAVEAKVEDTLSVEEKITEALNDVSVTGTEQQDVEEVMGNILDHFHAAIKPTGTDEDTGKQTDIITETFYWSSVVKIRTVDMNTGRAESDFRSVPDLSRWMTAFPAKDEKTDLYGALDSNFDQEFQDDGKEMVTAITRAPPILHIYIQRGQEIKGELSRNNNVVEIPKRLYLDRYMDCATDSDLFKKRQRSWNLKRRLQALDVAPPPEPVKEDKKGKKEEIKEAGYEVVEQNVEDFETHMIMNNGEEEYVSIDVPSLDLMPSGKDLPSENCEEPSRDISMGGTQESSPTNLDGDASRRLREQIEGEKSIVRKELSTLFSDMKDVTYRLHAVICHGGGLGFGHYWVWIYDFDDNVWRSYNDERVEVHRDEEKVLSDLNSSGRPYYVAYVREDEISRMVKIPPRNLIAPSATDGDTTDVRGDIEMHDAEVSHVEHRE</sequence>
<evidence type="ECO:0000313" key="9">
    <source>
        <dbReference type="EMBL" id="ROW00202.1"/>
    </source>
</evidence>
<accession>A0A423WA03</accession>
<dbReference type="Pfam" id="PF00443">
    <property type="entry name" value="UCH"/>
    <property type="match status" value="1"/>
</dbReference>
<comment type="caution">
    <text evidence="9">The sequence shown here is derived from an EMBL/GenBank/DDBJ whole genome shotgun (WGS) entry which is preliminary data.</text>
</comment>
<dbReference type="Proteomes" id="UP000284375">
    <property type="component" value="Unassembled WGS sequence"/>
</dbReference>
<dbReference type="PANTHER" id="PTHR43982">
    <property type="entry name" value="UBIQUITIN CARBOXYL-TERMINAL HYDROLASE"/>
    <property type="match status" value="1"/>
</dbReference>
<proteinExistence type="predicted"/>
<evidence type="ECO:0000256" key="1">
    <source>
        <dbReference type="ARBA" id="ARBA00000707"/>
    </source>
</evidence>
<evidence type="ECO:0000256" key="5">
    <source>
        <dbReference type="ARBA" id="ARBA00022801"/>
    </source>
</evidence>
<dbReference type="OrthoDB" id="2420415at2759"/>
<dbReference type="InterPro" id="IPR038765">
    <property type="entry name" value="Papain-like_cys_pep_sf"/>
</dbReference>
<dbReference type="Gene3D" id="3.90.70.10">
    <property type="entry name" value="Cysteine proteinases"/>
    <property type="match status" value="2"/>
</dbReference>
<feature type="region of interest" description="Disordered" evidence="7">
    <location>
        <begin position="1104"/>
        <end position="1139"/>
    </location>
</feature>
<dbReference type="GO" id="GO:0004843">
    <property type="term" value="F:cysteine-type deubiquitinase activity"/>
    <property type="evidence" value="ECO:0007669"/>
    <property type="project" value="UniProtKB-EC"/>
</dbReference>
<protein>
    <recommendedName>
        <fullName evidence="2">ubiquitinyl hydrolase 1</fullName>
        <ecNumber evidence="2">3.4.19.12</ecNumber>
    </recommendedName>
</protein>
<dbReference type="InterPro" id="IPR028889">
    <property type="entry name" value="USP"/>
</dbReference>
<dbReference type="GO" id="GO:0070628">
    <property type="term" value="F:proteasome binding"/>
    <property type="evidence" value="ECO:0007669"/>
    <property type="project" value="TreeGrafter"/>
</dbReference>
<feature type="domain" description="USP" evidence="8">
    <location>
        <begin position="593"/>
        <end position="1233"/>
    </location>
</feature>
<feature type="compositionally biased region" description="Basic and acidic residues" evidence="7">
    <location>
        <begin position="794"/>
        <end position="807"/>
    </location>
</feature>
<dbReference type="PROSITE" id="PS50235">
    <property type="entry name" value="USP_3"/>
    <property type="match status" value="1"/>
</dbReference>
<gene>
    <name evidence="9" type="ORF">VSDG_03545</name>
</gene>
<keyword evidence="10" id="KW-1185">Reference proteome</keyword>
<dbReference type="GO" id="GO:0016579">
    <property type="term" value="P:protein deubiquitination"/>
    <property type="evidence" value="ECO:0007669"/>
    <property type="project" value="InterPro"/>
</dbReference>
<dbReference type="InterPro" id="IPR001394">
    <property type="entry name" value="Peptidase_C19_UCH"/>
</dbReference>
<keyword evidence="3" id="KW-0645">Protease</keyword>
<evidence type="ECO:0000313" key="10">
    <source>
        <dbReference type="Proteomes" id="UP000284375"/>
    </source>
</evidence>
<reference evidence="9 10" key="1">
    <citation type="submission" date="2015-09" db="EMBL/GenBank/DDBJ databases">
        <title>Host preference determinants of Valsa canker pathogens revealed by comparative genomics.</title>
        <authorList>
            <person name="Yin Z."/>
            <person name="Huang L."/>
        </authorList>
    </citation>
    <scope>NUCLEOTIDE SEQUENCE [LARGE SCALE GENOMIC DNA]</scope>
    <source>
        <strain evidence="9 10">YSFL</strain>
    </source>
</reference>
<dbReference type="AlphaFoldDB" id="A0A423WA03"/>
<dbReference type="PANTHER" id="PTHR43982:SF6">
    <property type="entry name" value="UBIQUITIN CARBOXYL-TERMINAL HYDROLASE 2-RELATED"/>
    <property type="match status" value="1"/>
</dbReference>
<dbReference type="SUPFAM" id="SSF54001">
    <property type="entry name" value="Cysteine proteinases"/>
    <property type="match status" value="1"/>
</dbReference>
<evidence type="ECO:0000256" key="7">
    <source>
        <dbReference type="SAM" id="MobiDB-lite"/>
    </source>
</evidence>
<feature type="compositionally biased region" description="Pro residues" evidence="7">
    <location>
        <begin position="722"/>
        <end position="739"/>
    </location>
</feature>
<organism evidence="9 10">
    <name type="scientific">Cytospora chrysosperma</name>
    <name type="common">Cytospora canker fungus</name>
    <name type="synonym">Sphaeria chrysosperma</name>
    <dbReference type="NCBI Taxonomy" id="252740"/>
    <lineage>
        <taxon>Eukaryota</taxon>
        <taxon>Fungi</taxon>
        <taxon>Dikarya</taxon>
        <taxon>Ascomycota</taxon>
        <taxon>Pezizomycotina</taxon>
        <taxon>Sordariomycetes</taxon>
        <taxon>Sordariomycetidae</taxon>
        <taxon>Diaporthales</taxon>
        <taxon>Cytosporaceae</taxon>
        <taxon>Cytospora</taxon>
    </lineage>
</organism>
<keyword evidence="5" id="KW-0378">Hydrolase</keyword>
<evidence type="ECO:0000259" key="8">
    <source>
        <dbReference type="PROSITE" id="PS50235"/>
    </source>
</evidence>
<name>A0A423WA03_CYTCH</name>
<dbReference type="Pfam" id="PF13446">
    <property type="entry name" value="RPT"/>
    <property type="match status" value="1"/>
</dbReference>
<feature type="region of interest" description="Disordered" evidence="7">
    <location>
        <begin position="777"/>
        <end position="842"/>
    </location>
</feature>